<gene>
    <name evidence="2" type="ORF">ABB29_08045</name>
</gene>
<sequence>MSLSSQLYADLADDCYDAKRKLGVREAGKEEKFTLDGVQFKVLEQYDNPKTGYQGTIYQRVDTGEIIVAHRGTELDREKIKDAVYTDGGMVWKRSNQQLPEAMALTQRAMARAEEIGKESGNTPQVTTTGHSLGGCLAQITAYRYGLYGEAFNPYGAVSLNYDVPEGGHNFVNHVIATDPVSAASAHYGEVKVYAREEDIMALWTAGYGRFNLLPDQPVTLTVAALSVMKSHNMHNFLNVDGKDNKDVSVLLDPRAQTLARDNQSAISGYRSDIASARAGITAASVVPRTVNRAIDALTDNEPKAPVREPARSTGLTEDSWLQRNLHGQDFSRQPAPGQQWMPDAMRPAMVPLQAAATAASAAPQPNSGHYQPGAPVPSLRNDSQRYVDQLLNAVRQGDNQRMDEMLKASSADPFAQQMQRQAVAAVDRDEQLSAELARQAEQQQELQRQQAQVGHGRSM</sequence>
<dbReference type="Gene3D" id="3.40.50.1820">
    <property type="entry name" value="alpha/beta hydrolase"/>
    <property type="match status" value="1"/>
</dbReference>
<dbReference type="RefSeq" id="WP_157062555.1">
    <property type="nucleotide sequence ID" value="NZ_LDJL01000007.1"/>
</dbReference>
<proteinExistence type="predicted"/>
<evidence type="ECO:0000313" key="2">
    <source>
        <dbReference type="EMBL" id="KRG70158.1"/>
    </source>
</evidence>
<dbReference type="Pfam" id="PF26363">
    <property type="entry name" value="Phospholipase-like"/>
    <property type="match status" value="1"/>
</dbReference>
<evidence type="ECO:0000256" key="1">
    <source>
        <dbReference type="SAM" id="MobiDB-lite"/>
    </source>
</evidence>
<evidence type="ECO:0000313" key="3">
    <source>
        <dbReference type="Proteomes" id="UP000052052"/>
    </source>
</evidence>
<accession>A0A0R0CVW8</accession>
<dbReference type="STRING" id="344882.ABB29_08045"/>
<organism evidence="2 3">
    <name type="scientific">Pseudoxanthomonas dokdonensis</name>
    <dbReference type="NCBI Taxonomy" id="344882"/>
    <lineage>
        <taxon>Bacteria</taxon>
        <taxon>Pseudomonadati</taxon>
        <taxon>Pseudomonadota</taxon>
        <taxon>Gammaproteobacteria</taxon>
        <taxon>Lysobacterales</taxon>
        <taxon>Lysobacteraceae</taxon>
        <taxon>Pseudoxanthomonas</taxon>
    </lineage>
</organism>
<dbReference type="OrthoDB" id="7226437at2"/>
<keyword evidence="3" id="KW-1185">Reference proteome</keyword>
<comment type="caution">
    <text evidence="2">The sequence shown here is derived from an EMBL/GenBank/DDBJ whole genome shotgun (WGS) entry which is preliminary data.</text>
</comment>
<protein>
    <recommendedName>
        <fullName evidence="4">Fungal lipase-like domain-containing protein</fullName>
    </recommendedName>
</protein>
<feature type="region of interest" description="Disordered" evidence="1">
    <location>
        <begin position="356"/>
        <end position="381"/>
    </location>
</feature>
<feature type="compositionally biased region" description="Low complexity" evidence="1">
    <location>
        <begin position="438"/>
        <end position="453"/>
    </location>
</feature>
<dbReference type="AlphaFoldDB" id="A0A0R0CVW8"/>
<dbReference type="Proteomes" id="UP000052052">
    <property type="component" value="Unassembled WGS sequence"/>
</dbReference>
<name>A0A0R0CVW8_9GAMM</name>
<evidence type="ECO:0008006" key="4">
    <source>
        <dbReference type="Google" id="ProtNLM"/>
    </source>
</evidence>
<dbReference type="SUPFAM" id="SSF53474">
    <property type="entry name" value="alpha/beta-Hydrolases"/>
    <property type="match status" value="1"/>
</dbReference>
<dbReference type="InterPro" id="IPR029058">
    <property type="entry name" value="AB_hydrolase_fold"/>
</dbReference>
<feature type="region of interest" description="Disordered" evidence="1">
    <location>
        <begin position="438"/>
        <end position="460"/>
    </location>
</feature>
<dbReference type="PATRIC" id="fig|344882.3.peg.2959"/>
<dbReference type="EMBL" id="LDJL01000007">
    <property type="protein sequence ID" value="KRG70158.1"/>
    <property type="molecule type" value="Genomic_DNA"/>
</dbReference>
<reference evidence="2 3" key="1">
    <citation type="submission" date="2015-05" db="EMBL/GenBank/DDBJ databases">
        <title>Genome sequencing and analysis of members of genus Stenotrophomonas.</title>
        <authorList>
            <person name="Patil P.P."/>
            <person name="Midha S."/>
            <person name="Patil P.B."/>
        </authorList>
    </citation>
    <scope>NUCLEOTIDE SEQUENCE [LARGE SCALE GENOMIC DNA]</scope>
    <source>
        <strain evidence="2 3">DSM 21858</strain>
    </source>
</reference>